<feature type="signal peptide" evidence="1">
    <location>
        <begin position="1"/>
        <end position="23"/>
    </location>
</feature>
<proteinExistence type="predicted"/>
<dbReference type="RefSeq" id="WP_153441163.1">
    <property type="nucleotide sequence ID" value="NZ_JACIGA010000001.1"/>
</dbReference>
<organism evidence="2 3">
    <name type="scientific">Sinorhizobium terangae</name>
    <dbReference type="NCBI Taxonomy" id="110322"/>
    <lineage>
        <taxon>Bacteria</taxon>
        <taxon>Pseudomonadati</taxon>
        <taxon>Pseudomonadota</taxon>
        <taxon>Alphaproteobacteria</taxon>
        <taxon>Hyphomicrobiales</taxon>
        <taxon>Rhizobiaceae</taxon>
        <taxon>Sinorhizobium/Ensifer group</taxon>
        <taxon>Sinorhizobium</taxon>
    </lineage>
</organism>
<feature type="chain" id="PRO_5026843847" description="DUF1176 domain-containing protein" evidence="1">
    <location>
        <begin position="24"/>
        <end position="163"/>
    </location>
</feature>
<evidence type="ECO:0000256" key="1">
    <source>
        <dbReference type="SAM" id="SignalP"/>
    </source>
</evidence>
<accession>A0A6N7LHM1</accession>
<dbReference type="Proteomes" id="UP000439983">
    <property type="component" value="Unassembled WGS sequence"/>
</dbReference>
<name>A0A6N7LHM1_SINTE</name>
<evidence type="ECO:0008006" key="4">
    <source>
        <dbReference type="Google" id="ProtNLM"/>
    </source>
</evidence>
<dbReference type="AlphaFoldDB" id="A0A6N7LHM1"/>
<reference evidence="2 3" key="1">
    <citation type="journal article" date="2013" name="Genome Biol.">
        <title>Comparative genomics of the core and accessory genomes of 48 Sinorhizobium strains comprising five genospecies.</title>
        <authorList>
            <person name="Sugawara M."/>
            <person name="Epstein B."/>
            <person name="Badgley B.D."/>
            <person name="Unno T."/>
            <person name="Xu L."/>
            <person name="Reese J."/>
            <person name="Gyaneshwar P."/>
            <person name="Denny R."/>
            <person name="Mudge J."/>
            <person name="Bharti A.K."/>
            <person name="Farmer A.D."/>
            <person name="May G.D."/>
            <person name="Woodward J.E."/>
            <person name="Medigue C."/>
            <person name="Vallenet D."/>
            <person name="Lajus A."/>
            <person name="Rouy Z."/>
            <person name="Martinez-Vaz B."/>
            <person name="Tiffin P."/>
            <person name="Young N.D."/>
            <person name="Sadowsky M.J."/>
        </authorList>
    </citation>
    <scope>NUCLEOTIDE SEQUENCE [LARGE SCALE GENOMIC DNA]</scope>
    <source>
        <strain evidence="2 3">USDA4894</strain>
    </source>
</reference>
<dbReference type="OrthoDB" id="7863791at2"/>
<sequence length="163" mass="17388">MKVCLTAAIAFAALAVVKAEASAEEALPYIDDRSDGAALVRSLYNAINRKEYARAYGYFADTQPVGGFADFSRGYANTVSVEVRVGKVTTEGAAGSVYAGIPVAVKSIERPQKIRLFAGCYVARIINPAQQAPPFTPYQIETARLKEVEGPIEQAVPAVCDVP</sequence>
<keyword evidence="1" id="KW-0732">Signal</keyword>
<dbReference type="EMBL" id="WITC01000090">
    <property type="protein sequence ID" value="MQX17292.1"/>
    <property type="molecule type" value="Genomic_DNA"/>
</dbReference>
<keyword evidence="3" id="KW-1185">Reference proteome</keyword>
<evidence type="ECO:0000313" key="2">
    <source>
        <dbReference type="EMBL" id="MQX17292.1"/>
    </source>
</evidence>
<gene>
    <name evidence="2" type="ORF">GHK62_21730</name>
</gene>
<evidence type="ECO:0000313" key="3">
    <source>
        <dbReference type="Proteomes" id="UP000439983"/>
    </source>
</evidence>
<comment type="caution">
    <text evidence="2">The sequence shown here is derived from an EMBL/GenBank/DDBJ whole genome shotgun (WGS) entry which is preliminary data.</text>
</comment>
<protein>
    <recommendedName>
        <fullName evidence="4">DUF1176 domain-containing protein</fullName>
    </recommendedName>
</protein>